<dbReference type="CDD" id="cd00548">
    <property type="entry name" value="NrfA-like"/>
    <property type="match status" value="1"/>
</dbReference>
<dbReference type="PANTHER" id="PTHR30633:SF0">
    <property type="entry name" value="CYTOCHROME C-552"/>
    <property type="match status" value="1"/>
</dbReference>
<reference evidence="12 13" key="1">
    <citation type="journal article" name="Front. Microbiol.">
        <title>Sugar Metabolism of the First Thermophilic Planctomycete Thermogutta terrifontis: Comparative Genomic and Transcriptomic Approaches.</title>
        <authorList>
            <person name="Elcheninov A.G."/>
            <person name="Menzel P."/>
            <person name="Gudbergsdottir S.R."/>
            <person name="Slesarev A.I."/>
            <person name="Kadnikov V.V."/>
            <person name="Krogh A."/>
            <person name="Bonch-Osmolovskaya E.A."/>
            <person name="Peng X."/>
            <person name="Kublanov I.V."/>
        </authorList>
    </citation>
    <scope>NUCLEOTIDE SEQUENCE [LARGE SCALE GENOMIC DNA]</scope>
    <source>
        <strain evidence="12 13">R1</strain>
    </source>
</reference>
<dbReference type="GO" id="GO:0019645">
    <property type="term" value="P:anaerobic electron transport chain"/>
    <property type="evidence" value="ECO:0007669"/>
    <property type="project" value="TreeGrafter"/>
</dbReference>
<evidence type="ECO:0000256" key="1">
    <source>
        <dbReference type="ARBA" id="ARBA00004196"/>
    </source>
</evidence>
<keyword evidence="6" id="KW-0732">Signal</keyword>
<dbReference type="AlphaFoldDB" id="A0A286RDN3"/>
<evidence type="ECO:0000256" key="8">
    <source>
        <dbReference type="ARBA" id="ARBA00023002"/>
    </source>
</evidence>
<dbReference type="InterPro" id="IPR036280">
    <property type="entry name" value="Multihaem_cyt_sf"/>
</dbReference>
<evidence type="ECO:0000256" key="10">
    <source>
        <dbReference type="ARBA" id="ARBA00049131"/>
    </source>
</evidence>
<dbReference type="KEGG" id="ttf:THTE_1450"/>
<evidence type="ECO:0000256" key="6">
    <source>
        <dbReference type="ARBA" id="ARBA00022729"/>
    </source>
</evidence>
<dbReference type="GO" id="GO:0042279">
    <property type="term" value="F:nitrite reductase (cytochrome, ammonia-forming) activity"/>
    <property type="evidence" value="ECO:0007669"/>
    <property type="project" value="UniProtKB-EC"/>
</dbReference>
<evidence type="ECO:0000256" key="3">
    <source>
        <dbReference type="ARBA" id="ARBA00011887"/>
    </source>
</evidence>
<name>A0A286RDN3_9BACT</name>
<dbReference type="GO" id="GO:0020037">
    <property type="term" value="F:heme binding"/>
    <property type="evidence" value="ECO:0007669"/>
    <property type="project" value="TreeGrafter"/>
</dbReference>
<accession>A0A286RDN3</accession>
<dbReference type="Gene3D" id="1.20.140.10">
    <property type="entry name" value="Butyryl-CoA Dehydrogenase, subunit A, domain 3"/>
    <property type="match status" value="1"/>
</dbReference>
<evidence type="ECO:0000256" key="9">
    <source>
        <dbReference type="ARBA" id="ARBA00023004"/>
    </source>
</evidence>
<proteinExistence type="inferred from homology"/>
<keyword evidence="13" id="KW-1185">Reference proteome</keyword>
<comment type="similarity">
    <text evidence="2">Belongs to the cytochrome c-552 family.</text>
</comment>
<keyword evidence="11" id="KW-0472">Membrane</keyword>
<comment type="catalytic activity">
    <reaction evidence="10">
        <text>6 Fe(III)-[cytochrome c] + NH4(+) + 2 H2O = 6 Fe(II)-[cytochrome c] + nitrite + 8 H(+)</text>
        <dbReference type="Rhea" id="RHEA:13089"/>
        <dbReference type="Rhea" id="RHEA-COMP:10350"/>
        <dbReference type="Rhea" id="RHEA-COMP:14399"/>
        <dbReference type="ChEBI" id="CHEBI:15377"/>
        <dbReference type="ChEBI" id="CHEBI:15378"/>
        <dbReference type="ChEBI" id="CHEBI:16301"/>
        <dbReference type="ChEBI" id="CHEBI:28938"/>
        <dbReference type="ChEBI" id="CHEBI:29033"/>
        <dbReference type="ChEBI" id="CHEBI:29034"/>
        <dbReference type="EC" id="1.7.2.2"/>
    </reaction>
</comment>
<organism evidence="12 13">
    <name type="scientific">Thermogutta terrifontis</name>
    <dbReference type="NCBI Taxonomy" id="1331910"/>
    <lineage>
        <taxon>Bacteria</taxon>
        <taxon>Pseudomonadati</taxon>
        <taxon>Planctomycetota</taxon>
        <taxon>Planctomycetia</taxon>
        <taxon>Pirellulales</taxon>
        <taxon>Thermoguttaceae</taxon>
        <taxon>Thermogutta</taxon>
    </lineage>
</organism>
<evidence type="ECO:0000313" key="12">
    <source>
        <dbReference type="EMBL" id="ASV74052.1"/>
    </source>
</evidence>
<dbReference type="GO" id="GO:0046872">
    <property type="term" value="F:metal ion binding"/>
    <property type="evidence" value="ECO:0007669"/>
    <property type="project" value="UniProtKB-KW"/>
</dbReference>
<keyword evidence="5" id="KW-0479">Metal-binding</keyword>
<dbReference type="PIRSF" id="PIRSF000243">
    <property type="entry name" value="Cyt_c552"/>
    <property type="match status" value="1"/>
</dbReference>
<evidence type="ECO:0000313" key="13">
    <source>
        <dbReference type="Proteomes" id="UP000215086"/>
    </source>
</evidence>
<dbReference type="Proteomes" id="UP000215086">
    <property type="component" value="Chromosome"/>
</dbReference>
<keyword evidence="11" id="KW-0812">Transmembrane</keyword>
<evidence type="ECO:0000256" key="2">
    <source>
        <dbReference type="ARBA" id="ARBA00009288"/>
    </source>
</evidence>
<dbReference type="PANTHER" id="PTHR30633">
    <property type="entry name" value="CYTOCHROME C-552 RESPIRATORY NITRITE REDUCTASE"/>
    <property type="match status" value="1"/>
</dbReference>
<evidence type="ECO:0000256" key="4">
    <source>
        <dbReference type="ARBA" id="ARBA00022617"/>
    </source>
</evidence>
<evidence type="ECO:0000256" key="5">
    <source>
        <dbReference type="ARBA" id="ARBA00022723"/>
    </source>
</evidence>
<gene>
    <name evidence="12" type="ORF">THTE_1450</name>
</gene>
<keyword evidence="9" id="KW-0408">Iron</keyword>
<feature type="transmembrane region" description="Helical" evidence="11">
    <location>
        <begin position="16"/>
        <end position="37"/>
    </location>
</feature>
<evidence type="ECO:0000256" key="7">
    <source>
        <dbReference type="ARBA" id="ARBA00022837"/>
    </source>
</evidence>
<dbReference type="InterPro" id="IPR003321">
    <property type="entry name" value="Cyt_c552"/>
</dbReference>
<dbReference type="Gene3D" id="1.10.1130.10">
    <property type="entry name" value="Flavocytochrome C3, Chain A"/>
    <property type="match status" value="1"/>
</dbReference>
<keyword evidence="7" id="KW-0106">Calcium</keyword>
<keyword evidence="11" id="KW-1133">Transmembrane helix</keyword>
<keyword evidence="8 12" id="KW-0560">Oxidoreductase</keyword>
<dbReference type="EMBL" id="CP018477">
    <property type="protein sequence ID" value="ASV74052.1"/>
    <property type="molecule type" value="Genomic_DNA"/>
</dbReference>
<protein>
    <recommendedName>
        <fullName evidence="3">nitrite reductase (cytochrome; ammonia-forming)</fullName>
        <ecNumber evidence="3">1.7.2.2</ecNumber>
    </recommendedName>
</protein>
<dbReference type="GO" id="GO:0030288">
    <property type="term" value="C:outer membrane-bounded periplasmic space"/>
    <property type="evidence" value="ECO:0007669"/>
    <property type="project" value="TreeGrafter"/>
</dbReference>
<evidence type="ECO:0000256" key="11">
    <source>
        <dbReference type="SAM" id="Phobius"/>
    </source>
</evidence>
<sequence>METMDQSHNTSQGKQWAWVGWVLFGVALIVTFGLGLLASSILTRRREALPPQPVHPIARWESDSSKWAANFPREYDRYRRMMDDTTRTKYGGAFPRDYLEETPANVILFAGYAFAKDYRQARGHVYAVEDVTHTKRVNEKTPATCWTCKSTDVPRLLAQMSPADFYKQPFAAFKSEITHPIGCLDCHDPTDMRLVITRPALREALQRQGRDPDKLSHQEMRTMVCAQCHVEYYFKGDGKYLTFPWDKGTSIEQIESYYEEADFSDWTHAVSHAPMVKMQHPDFEIYSTGIHAYRNVSCADCHMPYMSEGGVKFTDHHVQSPLLNIANSCAVCHRWSEEEIRNRVESIQDKIHEVRGRVEQALVAAHFDVAAAMQAEATDEELQTPRQLIRRAQLRWDFVAANNGMGFHSPAECLRILAAALDLAGQARSEASRILAKHGITDPIIYPDVSTKEKAQAVEQLFVKGTPPNLLPNKVGGDRASAALTAGP</sequence>
<dbReference type="EC" id="1.7.2.2" evidence="3"/>
<dbReference type="SUPFAM" id="SSF48695">
    <property type="entry name" value="Multiheme cytochromes"/>
    <property type="match status" value="1"/>
</dbReference>
<keyword evidence="4" id="KW-0349">Heme</keyword>
<comment type="subcellular location">
    <subcellularLocation>
        <location evidence="1">Cell envelope</location>
    </subcellularLocation>
</comment>
<dbReference type="Pfam" id="PF02335">
    <property type="entry name" value="Cytochrom_C552"/>
    <property type="match status" value="1"/>
</dbReference>